<dbReference type="KEGG" id="sdyn:Mal52_35790"/>
<dbReference type="RefSeq" id="WP_197534267.1">
    <property type="nucleotide sequence ID" value="NZ_CP036276.1"/>
</dbReference>
<dbReference type="AlphaFoldDB" id="A0A517ZRH8"/>
<feature type="region of interest" description="Disordered" evidence="1">
    <location>
        <begin position="25"/>
        <end position="54"/>
    </location>
</feature>
<evidence type="ECO:0000256" key="1">
    <source>
        <dbReference type="SAM" id="MobiDB-lite"/>
    </source>
</evidence>
<evidence type="ECO:0000313" key="3">
    <source>
        <dbReference type="Proteomes" id="UP000319383"/>
    </source>
</evidence>
<sequence>MTGYTVHTGSTDAFANNYDQIFGAKKKAKKKTTPKKKSPKVAAKKKKKRSKPKK</sequence>
<dbReference type="Proteomes" id="UP000319383">
    <property type="component" value="Chromosome"/>
</dbReference>
<reference evidence="2 3" key="1">
    <citation type="submission" date="2019-02" db="EMBL/GenBank/DDBJ databases">
        <title>Deep-cultivation of Planctomycetes and their phenomic and genomic characterization uncovers novel biology.</title>
        <authorList>
            <person name="Wiegand S."/>
            <person name="Jogler M."/>
            <person name="Boedeker C."/>
            <person name="Pinto D."/>
            <person name="Vollmers J."/>
            <person name="Rivas-Marin E."/>
            <person name="Kohn T."/>
            <person name="Peeters S.H."/>
            <person name="Heuer A."/>
            <person name="Rast P."/>
            <person name="Oberbeckmann S."/>
            <person name="Bunk B."/>
            <person name="Jeske O."/>
            <person name="Meyerdierks A."/>
            <person name="Storesund J.E."/>
            <person name="Kallscheuer N."/>
            <person name="Luecker S."/>
            <person name="Lage O.M."/>
            <person name="Pohl T."/>
            <person name="Merkel B.J."/>
            <person name="Hornburger P."/>
            <person name="Mueller R.-W."/>
            <person name="Bruemmer F."/>
            <person name="Labrenz M."/>
            <person name="Spormann A.M."/>
            <person name="Op den Camp H."/>
            <person name="Overmann J."/>
            <person name="Amann R."/>
            <person name="Jetten M.S.M."/>
            <person name="Mascher T."/>
            <person name="Medema M.H."/>
            <person name="Devos D.P."/>
            <person name="Kaster A.-K."/>
            <person name="Ovreas L."/>
            <person name="Rohde M."/>
            <person name="Galperin M.Y."/>
            <person name="Jogler C."/>
        </authorList>
    </citation>
    <scope>NUCLEOTIDE SEQUENCE [LARGE SCALE GENOMIC DNA]</scope>
    <source>
        <strain evidence="2 3">Mal52</strain>
    </source>
</reference>
<name>A0A517ZRH8_9PLAN</name>
<organism evidence="2 3">
    <name type="scientific">Symmachiella dynata</name>
    <dbReference type="NCBI Taxonomy" id="2527995"/>
    <lineage>
        <taxon>Bacteria</taxon>
        <taxon>Pseudomonadati</taxon>
        <taxon>Planctomycetota</taxon>
        <taxon>Planctomycetia</taxon>
        <taxon>Planctomycetales</taxon>
        <taxon>Planctomycetaceae</taxon>
        <taxon>Symmachiella</taxon>
    </lineage>
</organism>
<dbReference type="EMBL" id="CP036276">
    <property type="protein sequence ID" value="QDU45091.1"/>
    <property type="molecule type" value="Genomic_DNA"/>
</dbReference>
<accession>A0A517ZRH8</accession>
<keyword evidence="3" id="KW-1185">Reference proteome</keyword>
<protein>
    <submittedName>
        <fullName evidence="2">Uncharacterized protein</fullName>
    </submittedName>
</protein>
<evidence type="ECO:0000313" key="2">
    <source>
        <dbReference type="EMBL" id="QDU45091.1"/>
    </source>
</evidence>
<gene>
    <name evidence="2" type="ORF">Mal52_35790</name>
</gene>
<proteinExistence type="predicted"/>